<evidence type="ECO:0000313" key="3">
    <source>
        <dbReference type="EMBL" id="RXZ46088.1"/>
    </source>
</evidence>
<name>A0A4Q2JJK9_9MICO</name>
<dbReference type="RefSeq" id="WP_207207106.1">
    <property type="nucleotide sequence ID" value="NZ_SDPL01000243.1"/>
</dbReference>
<dbReference type="GO" id="GO:0016787">
    <property type="term" value="F:hydrolase activity"/>
    <property type="evidence" value="ECO:0007669"/>
    <property type="project" value="UniProtKB-KW"/>
</dbReference>
<dbReference type="EMBL" id="SDPL01000243">
    <property type="protein sequence ID" value="RXZ46088.1"/>
    <property type="molecule type" value="Genomic_DNA"/>
</dbReference>
<evidence type="ECO:0000256" key="1">
    <source>
        <dbReference type="SAM" id="MobiDB-lite"/>
    </source>
</evidence>
<feature type="domain" description="1,3-alpha-isomaltosidase-like N-terminal" evidence="2">
    <location>
        <begin position="8"/>
        <end position="86"/>
    </location>
</feature>
<proteinExistence type="predicted"/>
<evidence type="ECO:0000259" key="2">
    <source>
        <dbReference type="Pfam" id="PF21568"/>
    </source>
</evidence>
<feature type="non-terminal residue" evidence="3">
    <location>
        <position position="86"/>
    </location>
</feature>
<keyword evidence="3" id="KW-0378">Hydrolase</keyword>
<feature type="region of interest" description="Disordered" evidence="1">
    <location>
        <begin position="54"/>
        <end position="86"/>
    </location>
</feature>
<dbReference type="Gene3D" id="2.60.40.10">
    <property type="entry name" value="Immunoglobulins"/>
    <property type="match status" value="1"/>
</dbReference>
<protein>
    <submittedName>
        <fullName evidence="3">Glycoside hydrolase family 31</fullName>
    </submittedName>
</protein>
<feature type="region of interest" description="Disordered" evidence="1">
    <location>
        <begin position="1"/>
        <end position="30"/>
    </location>
</feature>
<organism evidence="3 4">
    <name type="scientific">Agromyces binzhouensis</name>
    <dbReference type="NCBI Taxonomy" id="1817495"/>
    <lineage>
        <taxon>Bacteria</taxon>
        <taxon>Bacillati</taxon>
        <taxon>Actinomycetota</taxon>
        <taxon>Actinomycetes</taxon>
        <taxon>Micrococcales</taxon>
        <taxon>Microbacteriaceae</taxon>
        <taxon>Agromyces</taxon>
    </lineage>
</organism>
<evidence type="ECO:0000313" key="4">
    <source>
        <dbReference type="Proteomes" id="UP000292881"/>
    </source>
</evidence>
<sequence length="86" mass="9382">MIRHRPFGSGHPYSIDTEQRRPIDPVPGEPLRLGVRATPDVESVEVEVEVEVTDAAGSRRTERLPLARATRTSRGQTIDGGHLASA</sequence>
<dbReference type="GO" id="GO:0005975">
    <property type="term" value="P:carbohydrate metabolic process"/>
    <property type="evidence" value="ECO:0007669"/>
    <property type="project" value="UniProtKB-ARBA"/>
</dbReference>
<accession>A0A4Q2JJK9</accession>
<reference evidence="3 4" key="1">
    <citation type="submission" date="2019-01" db="EMBL/GenBank/DDBJ databases">
        <authorList>
            <person name="Li J."/>
        </authorList>
    </citation>
    <scope>NUCLEOTIDE SEQUENCE [LARGE SCALE GENOMIC DNA]</scope>
    <source>
        <strain evidence="3 4">CGMCC 4.7180</strain>
    </source>
</reference>
<dbReference type="InterPro" id="IPR013783">
    <property type="entry name" value="Ig-like_fold"/>
</dbReference>
<keyword evidence="4" id="KW-1185">Reference proteome</keyword>
<dbReference type="InterPro" id="IPR048488">
    <property type="entry name" value="AIMA-like_N"/>
</dbReference>
<dbReference type="Pfam" id="PF21568">
    <property type="entry name" value="AIMA-like_N"/>
    <property type="match status" value="1"/>
</dbReference>
<dbReference type="Proteomes" id="UP000292881">
    <property type="component" value="Unassembled WGS sequence"/>
</dbReference>
<dbReference type="AlphaFoldDB" id="A0A4Q2JJK9"/>
<comment type="caution">
    <text evidence="3">The sequence shown here is derived from an EMBL/GenBank/DDBJ whole genome shotgun (WGS) entry which is preliminary data.</text>
</comment>
<gene>
    <name evidence="3" type="ORF">ESO86_11720</name>
</gene>